<proteinExistence type="predicted"/>
<name>A0A9P0B8G5_BRAAE</name>
<gene>
    <name evidence="1" type="ORF">MELIAE_LOCUS8441</name>
</gene>
<evidence type="ECO:0000313" key="2">
    <source>
        <dbReference type="Proteomes" id="UP001154078"/>
    </source>
</evidence>
<dbReference type="Proteomes" id="UP001154078">
    <property type="component" value="Chromosome 5"/>
</dbReference>
<accession>A0A9P0B8G5</accession>
<dbReference type="EMBL" id="OV121136">
    <property type="protein sequence ID" value="CAH0557832.1"/>
    <property type="molecule type" value="Genomic_DNA"/>
</dbReference>
<reference evidence="1" key="1">
    <citation type="submission" date="2021-12" db="EMBL/GenBank/DDBJ databases">
        <authorList>
            <person name="King R."/>
        </authorList>
    </citation>
    <scope>NUCLEOTIDE SEQUENCE</scope>
</reference>
<organism evidence="1 2">
    <name type="scientific">Brassicogethes aeneus</name>
    <name type="common">Rape pollen beetle</name>
    <name type="synonym">Meligethes aeneus</name>
    <dbReference type="NCBI Taxonomy" id="1431903"/>
    <lineage>
        <taxon>Eukaryota</taxon>
        <taxon>Metazoa</taxon>
        <taxon>Ecdysozoa</taxon>
        <taxon>Arthropoda</taxon>
        <taxon>Hexapoda</taxon>
        <taxon>Insecta</taxon>
        <taxon>Pterygota</taxon>
        <taxon>Neoptera</taxon>
        <taxon>Endopterygota</taxon>
        <taxon>Coleoptera</taxon>
        <taxon>Polyphaga</taxon>
        <taxon>Cucujiformia</taxon>
        <taxon>Nitidulidae</taxon>
        <taxon>Meligethinae</taxon>
        <taxon>Brassicogethes</taxon>
    </lineage>
</organism>
<protein>
    <submittedName>
        <fullName evidence="1">Uncharacterized protein</fullName>
    </submittedName>
</protein>
<keyword evidence="2" id="KW-1185">Reference proteome</keyword>
<dbReference type="OrthoDB" id="6719073at2759"/>
<dbReference type="AlphaFoldDB" id="A0A9P0B8G5"/>
<sequence>MDFLTVEEKIEMILIYGEAGRNLDDVNIYAQSFPDKIRSRHFSVQSSSLLQTGVFNRKKEFVKQQLQFKYTPSYNDLQLKYLINKIYQRILMFDLRKILKTRAK</sequence>
<evidence type="ECO:0000313" key="1">
    <source>
        <dbReference type="EMBL" id="CAH0557832.1"/>
    </source>
</evidence>